<comment type="similarity">
    <text evidence="2 9">Belongs to the mitochondrial carrier (TC 2.A.29) family.</text>
</comment>
<keyword evidence="6" id="KW-1133">Transmembrane helix</keyword>
<dbReference type="PANTHER" id="PTHR45618">
    <property type="entry name" value="MITOCHONDRIAL DICARBOXYLATE CARRIER-RELATED"/>
    <property type="match status" value="1"/>
</dbReference>
<protein>
    <recommendedName>
        <fullName evidence="12">Solute carrier family 25 member 7</fullName>
    </recommendedName>
</protein>
<dbReference type="AlphaFoldDB" id="A0AA89BVN5"/>
<comment type="caution">
    <text evidence="10">The sequence shown here is derived from an EMBL/GenBank/DDBJ whole genome shotgun (WGS) entry which is preliminary data.</text>
</comment>
<reference evidence="10" key="1">
    <citation type="submission" date="2019-08" db="EMBL/GenBank/DDBJ databases">
        <title>The improved chromosome-level genome for the pearl oyster Pinctada fucata martensii using PacBio sequencing and Hi-C.</title>
        <authorList>
            <person name="Zheng Z."/>
        </authorList>
    </citation>
    <scope>NUCLEOTIDE SEQUENCE</scope>
    <source>
        <strain evidence="10">ZZ-2019</strain>
        <tissue evidence="10">Adductor muscle</tissue>
    </source>
</reference>
<dbReference type="InterPro" id="IPR050391">
    <property type="entry name" value="Mito_Metabolite_Transporter"/>
</dbReference>
<keyword evidence="11" id="KW-1185">Reference proteome</keyword>
<dbReference type="PRINTS" id="PR00784">
    <property type="entry name" value="MTUNCOUPLING"/>
</dbReference>
<feature type="repeat" description="Solcar" evidence="8">
    <location>
        <begin position="19"/>
        <end position="121"/>
    </location>
</feature>
<dbReference type="EMBL" id="VSWD01000009">
    <property type="protein sequence ID" value="KAK3092543.1"/>
    <property type="molecule type" value="Genomic_DNA"/>
</dbReference>
<accession>A0AA89BVN5</accession>
<evidence type="ECO:0000256" key="6">
    <source>
        <dbReference type="ARBA" id="ARBA00022989"/>
    </source>
</evidence>
<keyword evidence="7 8" id="KW-0472">Membrane</keyword>
<dbReference type="InterPro" id="IPR023395">
    <property type="entry name" value="MCP_dom_sf"/>
</dbReference>
<evidence type="ECO:0000256" key="2">
    <source>
        <dbReference type="ARBA" id="ARBA00006375"/>
    </source>
</evidence>
<dbReference type="InterPro" id="IPR018108">
    <property type="entry name" value="MCP_transmembrane"/>
</dbReference>
<keyword evidence="4 8" id="KW-0812">Transmembrane</keyword>
<dbReference type="GO" id="GO:0016020">
    <property type="term" value="C:membrane"/>
    <property type="evidence" value="ECO:0007669"/>
    <property type="project" value="UniProtKB-SubCell"/>
</dbReference>
<name>A0AA89BVN5_PINIB</name>
<evidence type="ECO:0008006" key="12">
    <source>
        <dbReference type="Google" id="ProtNLM"/>
    </source>
</evidence>
<evidence type="ECO:0000313" key="10">
    <source>
        <dbReference type="EMBL" id="KAK3092543.1"/>
    </source>
</evidence>
<dbReference type="PROSITE" id="PS50920">
    <property type="entry name" value="SOLCAR"/>
    <property type="match status" value="3"/>
</dbReference>
<dbReference type="SUPFAM" id="SSF103506">
    <property type="entry name" value="Mitochondrial carrier"/>
    <property type="match status" value="1"/>
</dbReference>
<feature type="repeat" description="Solcar" evidence="8">
    <location>
        <begin position="135"/>
        <end position="226"/>
    </location>
</feature>
<evidence type="ECO:0000313" key="11">
    <source>
        <dbReference type="Proteomes" id="UP001186944"/>
    </source>
</evidence>
<evidence type="ECO:0000256" key="5">
    <source>
        <dbReference type="ARBA" id="ARBA00022737"/>
    </source>
</evidence>
<feature type="repeat" description="Solcar" evidence="8">
    <location>
        <begin position="235"/>
        <end position="320"/>
    </location>
</feature>
<dbReference type="Gene3D" id="1.50.40.10">
    <property type="entry name" value="Mitochondrial carrier domain"/>
    <property type="match status" value="1"/>
</dbReference>
<keyword evidence="5" id="KW-0677">Repeat</keyword>
<proteinExistence type="inferred from homology"/>
<dbReference type="InterPro" id="IPR002067">
    <property type="entry name" value="MCP"/>
</dbReference>
<evidence type="ECO:0000256" key="7">
    <source>
        <dbReference type="ARBA" id="ARBA00023136"/>
    </source>
</evidence>
<dbReference type="Proteomes" id="UP001186944">
    <property type="component" value="Unassembled WGS sequence"/>
</dbReference>
<evidence type="ECO:0000256" key="3">
    <source>
        <dbReference type="ARBA" id="ARBA00022448"/>
    </source>
</evidence>
<evidence type="ECO:0000256" key="8">
    <source>
        <dbReference type="PROSITE-ProRule" id="PRU00282"/>
    </source>
</evidence>
<dbReference type="GO" id="GO:0055085">
    <property type="term" value="P:transmembrane transport"/>
    <property type="evidence" value="ECO:0007669"/>
    <property type="project" value="InterPro"/>
</dbReference>
<keyword evidence="3 9" id="KW-0813">Transport</keyword>
<evidence type="ECO:0000256" key="4">
    <source>
        <dbReference type="ARBA" id="ARBA00022692"/>
    </source>
</evidence>
<gene>
    <name evidence="10" type="ORF">FSP39_004188</name>
</gene>
<sequence length="326" mass="36165">MSSHKVDTKSSDANFASKESLWIKMLSAGTAACFADMVTFPLDTAKVRLQIQGQGKNLFDHTLMEWNTTNVPKYRGLLNTLRIIVKEEGFLSVYNGLVPGLQRQMCFSTIRLGLYDEVKLKYAKLLYGENLPSDMMINVRILSGLTTGGVSVILAQPTDVVKIKMQAQKTTGPSITILYKNTLQAYAKIGRQEGMKGLWKGCVPNMIRNAIVNVGEVVAYDIIKTLIIRHDIMSDSVPCHVVSGAGAGFCATVVASPVDVVKTRYMNSPLGEYRGVIHCAYSVWKEGKLKAFYKGFVPSFMRLGSWNIVMFMCYEQLKAAIHYTTT</sequence>
<comment type="subcellular location">
    <subcellularLocation>
        <location evidence="1">Membrane</location>
        <topology evidence="1">Multi-pass membrane protein</topology>
    </subcellularLocation>
</comment>
<evidence type="ECO:0000256" key="9">
    <source>
        <dbReference type="RuleBase" id="RU000488"/>
    </source>
</evidence>
<evidence type="ECO:0000256" key="1">
    <source>
        <dbReference type="ARBA" id="ARBA00004141"/>
    </source>
</evidence>
<dbReference type="Pfam" id="PF00153">
    <property type="entry name" value="Mito_carr"/>
    <property type="match status" value="3"/>
</dbReference>
<organism evidence="10 11">
    <name type="scientific">Pinctada imbricata</name>
    <name type="common">Atlantic pearl-oyster</name>
    <name type="synonym">Pinctada martensii</name>
    <dbReference type="NCBI Taxonomy" id="66713"/>
    <lineage>
        <taxon>Eukaryota</taxon>
        <taxon>Metazoa</taxon>
        <taxon>Spiralia</taxon>
        <taxon>Lophotrochozoa</taxon>
        <taxon>Mollusca</taxon>
        <taxon>Bivalvia</taxon>
        <taxon>Autobranchia</taxon>
        <taxon>Pteriomorphia</taxon>
        <taxon>Pterioida</taxon>
        <taxon>Pterioidea</taxon>
        <taxon>Pteriidae</taxon>
        <taxon>Pinctada</taxon>
    </lineage>
</organism>